<dbReference type="eggNOG" id="ENOG50330DS">
    <property type="taxonomic scope" value="Bacteria"/>
</dbReference>
<name>S5YT17_PARAH</name>
<dbReference type="EMBL" id="CP006650">
    <property type="protein sequence ID" value="AGT08376.1"/>
    <property type="molecule type" value="Genomic_DNA"/>
</dbReference>
<dbReference type="Pfam" id="PF13817">
    <property type="entry name" value="DDE_Tnp_IS66_C"/>
    <property type="match status" value="1"/>
</dbReference>
<gene>
    <name evidence="2" type="ORF">JCM7686_1275</name>
</gene>
<dbReference type="PATRIC" id="fig|1367847.3.peg.1247"/>
<accession>S5YT17</accession>
<dbReference type="AlphaFoldDB" id="S5YT17"/>
<evidence type="ECO:0000313" key="3">
    <source>
        <dbReference type="Proteomes" id="UP000015480"/>
    </source>
</evidence>
<proteinExistence type="predicted"/>
<dbReference type="Proteomes" id="UP000015480">
    <property type="component" value="Chromosome"/>
</dbReference>
<dbReference type="KEGG" id="pami:JCM7686_1275"/>
<dbReference type="STRING" id="1367847.JCM7686_1275"/>
<reference evidence="2 3" key="1">
    <citation type="journal article" date="2014" name="BMC Genomics">
        <title>Architecture and functions of a multipartite genome of the methylotrophic bacterium Paracoccus aminophilus JCM 7686, containing primary and secondary chromids.</title>
        <authorList>
            <person name="Dziewit L."/>
            <person name="Czarnecki J."/>
            <person name="Wibberg D."/>
            <person name="Radlinska M."/>
            <person name="Mrozek P."/>
            <person name="Szymczak M."/>
            <person name="Schluter A."/>
            <person name="Puhler A."/>
            <person name="Bartosik D."/>
        </authorList>
    </citation>
    <scope>NUCLEOTIDE SEQUENCE [LARGE SCALE GENOMIC DNA]</scope>
    <source>
        <strain evidence="2">JCM 7686</strain>
    </source>
</reference>
<organism evidence="2 3">
    <name type="scientific">Paracoccus aminophilus JCM 7686</name>
    <dbReference type="NCBI Taxonomy" id="1367847"/>
    <lineage>
        <taxon>Bacteria</taxon>
        <taxon>Pseudomonadati</taxon>
        <taxon>Pseudomonadota</taxon>
        <taxon>Alphaproteobacteria</taxon>
        <taxon>Rhodobacterales</taxon>
        <taxon>Paracoccaceae</taxon>
        <taxon>Paracoccus</taxon>
    </lineage>
</organism>
<evidence type="ECO:0000313" key="2">
    <source>
        <dbReference type="EMBL" id="AGT08376.1"/>
    </source>
</evidence>
<sequence>MLASLVATCKMSSVNPVDYIANTLQAILDGHPKSRIEDLMPWHFSQTSRLAA</sequence>
<keyword evidence="3" id="KW-1185">Reference proteome</keyword>
<evidence type="ECO:0000259" key="1">
    <source>
        <dbReference type="Pfam" id="PF13817"/>
    </source>
</evidence>
<feature type="domain" description="Transposase IS66 C-terminal" evidence="1">
    <location>
        <begin position="4"/>
        <end position="42"/>
    </location>
</feature>
<protein>
    <submittedName>
        <fullName evidence="2">Transposase</fullName>
    </submittedName>
</protein>
<dbReference type="HOGENOM" id="CLU_023034_8_2_5"/>
<dbReference type="InterPro" id="IPR039552">
    <property type="entry name" value="IS66_C"/>
</dbReference>